<dbReference type="InterPro" id="IPR050805">
    <property type="entry name" value="ATG15_Lipase"/>
</dbReference>
<evidence type="ECO:0000256" key="5">
    <source>
        <dbReference type="ARBA" id="ARBA00023136"/>
    </source>
</evidence>
<dbReference type="GO" id="GO:0006660">
    <property type="term" value="P:phosphatidylserine catabolic process"/>
    <property type="evidence" value="ECO:0007669"/>
    <property type="project" value="TreeGrafter"/>
</dbReference>
<evidence type="ECO:0000256" key="2">
    <source>
        <dbReference type="ARBA" id="ARBA00022692"/>
    </source>
</evidence>
<evidence type="ECO:0000256" key="3">
    <source>
        <dbReference type="ARBA" id="ARBA00022801"/>
    </source>
</evidence>
<dbReference type="GO" id="GO:0012505">
    <property type="term" value="C:endomembrane system"/>
    <property type="evidence" value="ECO:0007669"/>
    <property type="project" value="UniProtKB-SubCell"/>
</dbReference>
<dbReference type="GO" id="GO:0034727">
    <property type="term" value="P:piecemeal microautophagy of the nucleus"/>
    <property type="evidence" value="ECO:0007669"/>
    <property type="project" value="TreeGrafter"/>
</dbReference>
<keyword evidence="6" id="KW-0325">Glycoprotein</keyword>
<name>A0AAD4GHF4_BOLED</name>
<keyword evidence="5" id="KW-0472">Membrane</keyword>
<evidence type="ECO:0000256" key="7">
    <source>
        <dbReference type="ARBA" id="ARBA00037847"/>
    </source>
</evidence>
<dbReference type="GO" id="GO:0005775">
    <property type="term" value="C:vacuolar lumen"/>
    <property type="evidence" value="ECO:0007669"/>
    <property type="project" value="TreeGrafter"/>
</dbReference>
<sequence>SIHEAQSEPVEWIETQVLGPDVMDRHTLAQHARMAANAYQLPWKDSWYELDPTWNTNASFPFGWDSDEKGFRDFIFRSRDNVDKRHGTTRFPLPKRINSMTIYCFPAARVDISWVFSTICEGCYDWSGFHRRPMSLCCTERPEFRDLS</sequence>
<keyword evidence="9" id="KW-1185">Reference proteome</keyword>
<feature type="non-terminal residue" evidence="8">
    <location>
        <position position="148"/>
    </location>
</feature>
<dbReference type="Proteomes" id="UP001194468">
    <property type="component" value="Unassembled WGS sequence"/>
</dbReference>
<protein>
    <submittedName>
        <fullName evidence="8">Uncharacterized protein</fullName>
    </submittedName>
</protein>
<dbReference type="GO" id="GO:0034496">
    <property type="term" value="P:multivesicular body membrane disassembly"/>
    <property type="evidence" value="ECO:0007669"/>
    <property type="project" value="TreeGrafter"/>
</dbReference>
<evidence type="ECO:0000256" key="1">
    <source>
        <dbReference type="ARBA" id="ARBA00010701"/>
    </source>
</evidence>
<reference evidence="8" key="2">
    <citation type="journal article" date="2020" name="Nat. Commun.">
        <title>Large-scale genome sequencing of mycorrhizal fungi provides insights into the early evolution of symbiotic traits.</title>
        <authorList>
            <person name="Miyauchi S."/>
            <person name="Kiss E."/>
            <person name="Kuo A."/>
            <person name="Drula E."/>
            <person name="Kohler A."/>
            <person name="Sanchez-Garcia M."/>
            <person name="Morin E."/>
            <person name="Andreopoulos B."/>
            <person name="Barry K.W."/>
            <person name="Bonito G."/>
            <person name="Buee M."/>
            <person name="Carver A."/>
            <person name="Chen C."/>
            <person name="Cichocki N."/>
            <person name="Clum A."/>
            <person name="Culley D."/>
            <person name="Crous P.W."/>
            <person name="Fauchery L."/>
            <person name="Girlanda M."/>
            <person name="Hayes R.D."/>
            <person name="Keri Z."/>
            <person name="LaButti K."/>
            <person name="Lipzen A."/>
            <person name="Lombard V."/>
            <person name="Magnuson J."/>
            <person name="Maillard F."/>
            <person name="Murat C."/>
            <person name="Nolan M."/>
            <person name="Ohm R.A."/>
            <person name="Pangilinan J."/>
            <person name="Pereira M.F."/>
            <person name="Perotto S."/>
            <person name="Peter M."/>
            <person name="Pfister S."/>
            <person name="Riley R."/>
            <person name="Sitrit Y."/>
            <person name="Stielow J.B."/>
            <person name="Szollosi G."/>
            <person name="Zifcakova L."/>
            <person name="Stursova M."/>
            <person name="Spatafora J.W."/>
            <person name="Tedersoo L."/>
            <person name="Vaario L.M."/>
            <person name="Yamada A."/>
            <person name="Yan M."/>
            <person name="Wang P."/>
            <person name="Xu J."/>
            <person name="Bruns T."/>
            <person name="Baldrian P."/>
            <person name="Vilgalys R."/>
            <person name="Dunand C."/>
            <person name="Henrissat B."/>
            <person name="Grigoriev I.V."/>
            <person name="Hibbett D."/>
            <person name="Nagy L.G."/>
            <person name="Martin F.M."/>
        </authorList>
    </citation>
    <scope>NUCLEOTIDE SEQUENCE</scope>
    <source>
        <strain evidence="8">BED1</strain>
    </source>
</reference>
<gene>
    <name evidence="8" type="ORF">L210DRAFT_3531534</name>
</gene>
<comment type="similarity">
    <text evidence="1">Belongs to the AB hydrolase superfamily. Lipase family.</text>
</comment>
<dbReference type="GO" id="GO:0046461">
    <property type="term" value="P:neutral lipid catabolic process"/>
    <property type="evidence" value="ECO:0007669"/>
    <property type="project" value="TreeGrafter"/>
</dbReference>
<dbReference type="PANTHER" id="PTHR47175:SF2">
    <property type="entry name" value="LIPASE ATG15-RELATED"/>
    <property type="match status" value="1"/>
</dbReference>
<comment type="caution">
    <text evidence="8">The sequence shown here is derived from an EMBL/GenBank/DDBJ whole genome shotgun (WGS) entry which is preliminary data.</text>
</comment>
<dbReference type="GO" id="GO:0004620">
    <property type="term" value="F:phospholipase activity"/>
    <property type="evidence" value="ECO:0007669"/>
    <property type="project" value="TreeGrafter"/>
</dbReference>
<keyword evidence="4" id="KW-1133">Transmembrane helix</keyword>
<evidence type="ECO:0000256" key="4">
    <source>
        <dbReference type="ARBA" id="ARBA00022989"/>
    </source>
</evidence>
<dbReference type="AlphaFoldDB" id="A0AAD4GHF4"/>
<organism evidence="8 9">
    <name type="scientific">Boletus edulis BED1</name>
    <dbReference type="NCBI Taxonomy" id="1328754"/>
    <lineage>
        <taxon>Eukaryota</taxon>
        <taxon>Fungi</taxon>
        <taxon>Dikarya</taxon>
        <taxon>Basidiomycota</taxon>
        <taxon>Agaricomycotina</taxon>
        <taxon>Agaricomycetes</taxon>
        <taxon>Agaricomycetidae</taxon>
        <taxon>Boletales</taxon>
        <taxon>Boletineae</taxon>
        <taxon>Boletaceae</taxon>
        <taxon>Boletoideae</taxon>
        <taxon>Boletus</taxon>
    </lineage>
</organism>
<comment type="subcellular location">
    <subcellularLocation>
        <location evidence="7">Endomembrane system</location>
        <topology evidence="7">Single-pass membrane protein</topology>
    </subcellularLocation>
</comment>
<reference evidence="8" key="1">
    <citation type="submission" date="2019-10" db="EMBL/GenBank/DDBJ databases">
        <authorList>
            <consortium name="DOE Joint Genome Institute"/>
            <person name="Kuo A."/>
            <person name="Miyauchi S."/>
            <person name="Kiss E."/>
            <person name="Drula E."/>
            <person name="Kohler A."/>
            <person name="Sanchez-Garcia M."/>
            <person name="Andreopoulos B."/>
            <person name="Barry K.W."/>
            <person name="Bonito G."/>
            <person name="Buee M."/>
            <person name="Carver A."/>
            <person name="Chen C."/>
            <person name="Cichocki N."/>
            <person name="Clum A."/>
            <person name="Culley D."/>
            <person name="Crous P.W."/>
            <person name="Fauchery L."/>
            <person name="Girlanda M."/>
            <person name="Hayes R."/>
            <person name="Keri Z."/>
            <person name="LaButti K."/>
            <person name="Lipzen A."/>
            <person name="Lombard V."/>
            <person name="Magnuson J."/>
            <person name="Maillard F."/>
            <person name="Morin E."/>
            <person name="Murat C."/>
            <person name="Nolan M."/>
            <person name="Ohm R."/>
            <person name="Pangilinan J."/>
            <person name="Pereira M."/>
            <person name="Perotto S."/>
            <person name="Peter M."/>
            <person name="Riley R."/>
            <person name="Sitrit Y."/>
            <person name="Stielow B."/>
            <person name="Szollosi G."/>
            <person name="Zifcakova L."/>
            <person name="Stursova M."/>
            <person name="Spatafora J.W."/>
            <person name="Tedersoo L."/>
            <person name="Vaario L.-M."/>
            <person name="Yamada A."/>
            <person name="Yan M."/>
            <person name="Wang P."/>
            <person name="Xu J."/>
            <person name="Bruns T."/>
            <person name="Baldrian P."/>
            <person name="Vilgalys R."/>
            <person name="Henrissat B."/>
            <person name="Grigoriev I.V."/>
            <person name="Hibbett D."/>
            <person name="Nagy L.G."/>
            <person name="Martin F.M."/>
        </authorList>
    </citation>
    <scope>NUCLEOTIDE SEQUENCE</scope>
    <source>
        <strain evidence="8">BED1</strain>
    </source>
</reference>
<evidence type="ECO:0000313" key="8">
    <source>
        <dbReference type="EMBL" id="KAF8444962.1"/>
    </source>
</evidence>
<keyword evidence="2" id="KW-0812">Transmembrane</keyword>
<proteinExistence type="inferred from homology"/>
<evidence type="ECO:0000313" key="9">
    <source>
        <dbReference type="Proteomes" id="UP001194468"/>
    </source>
</evidence>
<dbReference type="GO" id="GO:0016020">
    <property type="term" value="C:membrane"/>
    <property type="evidence" value="ECO:0007669"/>
    <property type="project" value="TreeGrafter"/>
</dbReference>
<accession>A0AAD4GHF4</accession>
<dbReference type="EMBL" id="WHUW01000006">
    <property type="protein sequence ID" value="KAF8444962.1"/>
    <property type="molecule type" value="Genomic_DNA"/>
</dbReference>
<evidence type="ECO:0000256" key="6">
    <source>
        <dbReference type="ARBA" id="ARBA00023180"/>
    </source>
</evidence>
<keyword evidence="3" id="KW-0378">Hydrolase</keyword>
<dbReference type="PANTHER" id="PTHR47175">
    <property type="entry name" value="LIPASE ATG15-RELATED"/>
    <property type="match status" value="1"/>
</dbReference>